<name>A0A0V0QAY4_PSEPJ</name>
<proteinExistence type="predicted"/>
<gene>
    <name evidence="1" type="ORF">PPERSA_02491</name>
</gene>
<dbReference type="EMBL" id="LDAU01000214">
    <property type="protein sequence ID" value="KRW99379.1"/>
    <property type="molecule type" value="Genomic_DNA"/>
</dbReference>
<protein>
    <submittedName>
        <fullName evidence="1">Uncharacterized protein</fullName>
    </submittedName>
</protein>
<accession>A0A0V0QAY4</accession>
<evidence type="ECO:0000313" key="1">
    <source>
        <dbReference type="EMBL" id="KRW99379.1"/>
    </source>
</evidence>
<comment type="caution">
    <text evidence="1">The sequence shown here is derived from an EMBL/GenBank/DDBJ whole genome shotgun (WGS) entry which is preliminary data.</text>
</comment>
<reference evidence="1 2" key="1">
    <citation type="journal article" date="2015" name="Sci. Rep.">
        <title>Genome of the facultative scuticociliatosis pathogen Pseudocohnilembus persalinus provides insight into its virulence through horizontal gene transfer.</title>
        <authorList>
            <person name="Xiong J."/>
            <person name="Wang G."/>
            <person name="Cheng J."/>
            <person name="Tian M."/>
            <person name="Pan X."/>
            <person name="Warren A."/>
            <person name="Jiang C."/>
            <person name="Yuan D."/>
            <person name="Miao W."/>
        </authorList>
    </citation>
    <scope>NUCLEOTIDE SEQUENCE [LARGE SCALE GENOMIC DNA]</scope>
    <source>
        <strain evidence="1">36N120E</strain>
    </source>
</reference>
<dbReference type="Proteomes" id="UP000054937">
    <property type="component" value="Unassembled WGS sequence"/>
</dbReference>
<organism evidence="1 2">
    <name type="scientific">Pseudocohnilembus persalinus</name>
    <name type="common">Ciliate</name>
    <dbReference type="NCBI Taxonomy" id="266149"/>
    <lineage>
        <taxon>Eukaryota</taxon>
        <taxon>Sar</taxon>
        <taxon>Alveolata</taxon>
        <taxon>Ciliophora</taxon>
        <taxon>Intramacronucleata</taxon>
        <taxon>Oligohymenophorea</taxon>
        <taxon>Scuticociliatia</taxon>
        <taxon>Philasterida</taxon>
        <taxon>Pseudocohnilembidae</taxon>
        <taxon>Pseudocohnilembus</taxon>
    </lineage>
</organism>
<keyword evidence="2" id="KW-1185">Reference proteome</keyword>
<evidence type="ECO:0000313" key="2">
    <source>
        <dbReference type="Proteomes" id="UP000054937"/>
    </source>
</evidence>
<dbReference type="InParanoid" id="A0A0V0QAY4"/>
<dbReference type="AlphaFoldDB" id="A0A0V0QAY4"/>
<sequence>MQQNSEQKKCCSKNGHKNYEYLCFNLSDEQEIMLQCLKCLIHQKPLQKPIEIEQMLKNDIWNWENFPFQEDDVENLENIKQEHYFNPNQKIRKILKSCGKIKRETLKNQIISDLEIFFQKQYELVYENLKNMEDR</sequence>